<name>A0ABR4MNR0_9PEZI</name>
<dbReference type="Pfam" id="PF04488">
    <property type="entry name" value="Gly_transf_sug"/>
    <property type="match status" value="1"/>
</dbReference>
<evidence type="ECO:0000313" key="4">
    <source>
        <dbReference type="Proteomes" id="UP001610728"/>
    </source>
</evidence>
<reference evidence="3 4" key="1">
    <citation type="submission" date="2020-05" db="EMBL/GenBank/DDBJ databases">
        <title>Ceratocystis lukuohia genome.</title>
        <authorList>
            <person name="Harrington T.C."/>
            <person name="Kim K."/>
            <person name="Mayers C.G."/>
        </authorList>
    </citation>
    <scope>NUCLEOTIDE SEQUENCE [LARGE SCALE GENOMIC DNA]</scope>
    <source>
        <strain evidence="3 4">C4212</strain>
    </source>
</reference>
<dbReference type="SUPFAM" id="SSF53448">
    <property type="entry name" value="Nucleotide-diphospho-sugar transferases"/>
    <property type="match status" value="1"/>
</dbReference>
<comment type="caution">
    <text evidence="3">The sequence shown here is derived from an EMBL/GenBank/DDBJ whole genome shotgun (WGS) entry which is preliminary data.</text>
</comment>
<comment type="similarity">
    <text evidence="1">Belongs to the glycosyltransferase 32 family.</text>
</comment>
<dbReference type="GeneID" id="98116102"/>
<evidence type="ECO:0000256" key="1">
    <source>
        <dbReference type="ARBA" id="ARBA00009003"/>
    </source>
</evidence>
<dbReference type="Proteomes" id="UP001610728">
    <property type="component" value="Unassembled WGS sequence"/>
</dbReference>
<proteinExistence type="inferred from homology"/>
<dbReference type="GO" id="GO:0016757">
    <property type="term" value="F:glycosyltransferase activity"/>
    <property type="evidence" value="ECO:0007669"/>
    <property type="project" value="UniProtKB-KW"/>
</dbReference>
<keyword evidence="2" id="KW-0808">Transferase</keyword>
<dbReference type="EMBL" id="JABSNW010000002">
    <property type="protein sequence ID" value="KAL2889927.1"/>
    <property type="molecule type" value="Genomic_DNA"/>
</dbReference>
<protein>
    <submittedName>
        <fullName evidence="3">Inositol phosphoceramide mannosyltransferase 3</fullName>
    </submittedName>
</protein>
<gene>
    <name evidence="3" type="ORF">HOO65_020469</name>
</gene>
<dbReference type="InterPro" id="IPR029044">
    <property type="entry name" value="Nucleotide-diphossugar_trans"/>
</dbReference>
<keyword evidence="3" id="KW-0328">Glycosyltransferase</keyword>
<keyword evidence="4" id="KW-1185">Reference proteome</keyword>
<organism evidence="3 4">
    <name type="scientific">Ceratocystis lukuohia</name>
    <dbReference type="NCBI Taxonomy" id="2019550"/>
    <lineage>
        <taxon>Eukaryota</taxon>
        <taxon>Fungi</taxon>
        <taxon>Dikarya</taxon>
        <taxon>Ascomycota</taxon>
        <taxon>Pezizomycotina</taxon>
        <taxon>Sordariomycetes</taxon>
        <taxon>Hypocreomycetidae</taxon>
        <taxon>Microascales</taxon>
        <taxon>Ceratocystidaceae</taxon>
        <taxon>Ceratocystis</taxon>
    </lineage>
</organism>
<dbReference type="PANTHER" id="PTHR32385:SF23">
    <property type="entry name" value="NUCLEOTIDE-DIPHOSPHO-SUGAR TRANSFERASE"/>
    <property type="match status" value="1"/>
</dbReference>
<evidence type="ECO:0000256" key="2">
    <source>
        <dbReference type="ARBA" id="ARBA00022679"/>
    </source>
</evidence>
<sequence>MIMPIKNGHRLLVPTIAFCMALVLVSVFHGPIAMTSATQAVQEWGWSYAPGSSQTTPQEAQISDSAIPDEIYTEDDSYVEDVLEARLAPEVKASEMMARPIATRLGTVPKIFHQSWIDSNLPTKFQQWSENCRKVHHDYEWVLWTNEDNENLVRKHFPWLLEAYVSLPSDIYRADFARNLYMYIFGGVYADLDTDCLRSSNVIFENYSTPYDTAAHVVVGEDESPNRMAFFGRMGTDKQFEHSIPNAWMASTPGHPFFLIPLESVLKRFSREKQWADLPEDVTGPVALRQAILKYRKHYAWQKSPEALEKHMERHIFAGPYKKRPDLKHTVQLLHHNVIYPFSWGPDNYDMSETCWVLQDTYNAENCKKALEVEAKGSVTITYWSHTHSPTGHSDENLEFITKRDRISGFTARRFRRSEARRT</sequence>
<dbReference type="PANTHER" id="PTHR32385">
    <property type="entry name" value="MANNOSYL PHOSPHORYLINOSITOL CERAMIDE SYNTHASE"/>
    <property type="match status" value="1"/>
</dbReference>
<dbReference type="InterPro" id="IPR007577">
    <property type="entry name" value="GlycoTrfase_DXD_sugar-bd_CS"/>
</dbReference>
<dbReference type="InterPro" id="IPR051706">
    <property type="entry name" value="Glycosyltransferase_domain"/>
</dbReference>
<dbReference type="RefSeq" id="XP_070861107.1">
    <property type="nucleotide sequence ID" value="XM_071006801.1"/>
</dbReference>
<accession>A0ABR4MNR0</accession>
<dbReference type="Gene3D" id="3.90.550.20">
    <property type="match status" value="1"/>
</dbReference>
<evidence type="ECO:0000313" key="3">
    <source>
        <dbReference type="EMBL" id="KAL2889927.1"/>
    </source>
</evidence>